<evidence type="ECO:0000313" key="3">
    <source>
        <dbReference type="EMBL" id="MBU8826267.1"/>
    </source>
</evidence>
<name>A0ABS6HXT9_MYCGD</name>
<dbReference type="RefSeq" id="WP_083631968.1">
    <property type="nucleotide sequence ID" value="NZ_CP092364.2"/>
</dbReference>
<comment type="caution">
    <text evidence="3">The sequence shown here is derived from an EMBL/GenBank/DDBJ whole genome shotgun (WGS) entry which is preliminary data.</text>
</comment>
<evidence type="ECO:0000256" key="1">
    <source>
        <dbReference type="SAM" id="MobiDB-lite"/>
    </source>
</evidence>
<accession>A0ABS6HXT9</accession>
<dbReference type="EMBL" id="JAHBOM010000024">
    <property type="protein sequence ID" value="MBU8826267.1"/>
    <property type="molecule type" value="Genomic_DNA"/>
</dbReference>
<dbReference type="PANTHER" id="PTHR43244:SF2">
    <property type="entry name" value="CONSERVED HYPOTHETICAL ALANINE AND PROLINE-RICH PROTEIN"/>
    <property type="match status" value="1"/>
</dbReference>
<dbReference type="Gene3D" id="3.20.20.30">
    <property type="entry name" value="Luciferase-like domain"/>
    <property type="match status" value="1"/>
</dbReference>
<dbReference type="SUPFAM" id="SSF51679">
    <property type="entry name" value="Bacterial luciferase-like"/>
    <property type="match status" value="1"/>
</dbReference>
<protein>
    <submittedName>
        <fullName evidence="3">LLM class flavin-dependent oxidoreductase</fullName>
    </submittedName>
</protein>
<sequence>MQISCAFATATDTPRHVALAESLGYRRAWLYDSPAVITDVWMVLTRCAERTTRIGLGPGVLVPSLRHPMVNAAAISELAAQAPGRVSVAVGTGFTGRLALGVRPVPWREVAEYVRCLKTLLAGGTAEWEGAKIRMLQLPGFGAARPIDVPILIAADGPRGGAVAKELGDGIFSVLPPQQSAQPLPSRRSHLVFGTVLDDGENLMSARVVETLASSAVLRYHRVYLMGGAAAVDELPGGRAWREAVEGYPADEQHLAIHLVQPDHRHRPHLERLVRSDTLSGTPAHVANVVARYGAAGITEIVYQPAGPDIERELHAFARAAGLATDRARPPPFWPAGRRHARWPPPTVGG</sequence>
<dbReference type="InterPro" id="IPR036661">
    <property type="entry name" value="Luciferase-like_sf"/>
</dbReference>
<dbReference type="PANTHER" id="PTHR43244">
    <property type="match status" value="1"/>
</dbReference>
<keyword evidence="4" id="KW-1185">Reference proteome</keyword>
<gene>
    <name evidence="3" type="ORF">KL859_25755</name>
</gene>
<evidence type="ECO:0000313" key="4">
    <source>
        <dbReference type="Proteomes" id="UP000696413"/>
    </source>
</evidence>
<organism evidence="3 4">
    <name type="scientific">Mycolicibacterium goodii</name>
    <name type="common">Mycobacterium goodii</name>
    <dbReference type="NCBI Taxonomy" id="134601"/>
    <lineage>
        <taxon>Bacteria</taxon>
        <taxon>Bacillati</taxon>
        <taxon>Actinomycetota</taxon>
        <taxon>Actinomycetes</taxon>
        <taxon>Mycobacteriales</taxon>
        <taxon>Mycobacteriaceae</taxon>
        <taxon>Mycolicibacterium</taxon>
    </lineage>
</organism>
<proteinExistence type="predicted"/>
<dbReference type="InterPro" id="IPR050564">
    <property type="entry name" value="F420-G6PD/mer"/>
</dbReference>
<evidence type="ECO:0000259" key="2">
    <source>
        <dbReference type="Pfam" id="PF00296"/>
    </source>
</evidence>
<dbReference type="Pfam" id="PF00296">
    <property type="entry name" value="Bac_luciferase"/>
    <property type="match status" value="1"/>
</dbReference>
<feature type="domain" description="Luciferase-like" evidence="2">
    <location>
        <begin position="10"/>
        <end position="299"/>
    </location>
</feature>
<dbReference type="InterPro" id="IPR011251">
    <property type="entry name" value="Luciferase-like_dom"/>
</dbReference>
<dbReference type="Proteomes" id="UP000696413">
    <property type="component" value="Unassembled WGS sequence"/>
</dbReference>
<feature type="region of interest" description="Disordered" evidence="1">
    <location>
        <begin position="328"/>
        <end position="350"/>
    </location>
</feature>
<reference evidence="3 4" key="1">
    <citation type="submission" date="2021-05" db="EMBL/GenBank/DDBJ databases">
        <title>Draft Genome Sequences of Clinical Respiratory Isolates of Mycobacterium goodii Recovered in Ireland.</title>
        <authorList>
            <person name="Flanagan P.R."/>
            <person name="Mok S."/>
            <person name="Roycroft E."/>
            <person name="Rogers T.R."/>
            <person name="Fitzgibbon M."/>
        </authorList>
    </citation>
    <scope>NUCLEOTIDE SEQUENCE [LARGE SCALE GENOMIC DNA]</scope>
    <source>
        <strain evidence="3 4">14IE55</strain>
    </source>
</reference>